<feature type="transmembrane region" description="Helical" evidence="8">
    <location>
        <begin position="84"/>
        <end position="104"/>
    </location>
</feature>
<dbReference type="AlphaFoldDB" id="G0ACF1"/>
<feature type="transmembrane region" description="Helical" evidence="8">
    <location>
        <begin position="383"/>
        <end position="408"/>
    </location>
</feature>
<evidence type="ECO:0000313" key="9">
    <source>
        <dbReference type="EMBL" id="AEK62746.1"/>
    </source>
</evidence>
<dbReference type="PANTHER" id="PTHR30047:SF7">
    <property type="entry name" value="HIGH-AFFINITY CHOLINE TRANSPORT PROTEIN"/>
    <property type="match status" value="1"/>
</dbReference>
<keyword evidence="6 8" id="KW-1133">Transmembrane helix</keyword>
<reference evidence="9 10" key="1">
    <citation type="journal article" date="2004" name="Environ. Microbiol.">
        <title>Phylogeny-function analysis of (meta)genomic libraries: screening for expression of ribosomal RNA genes by large-insert library fluorescent in situ hybridization (LIL-FISH).</title>
        <authorList>
            <person name="Leveau J.H."/>
            <person name="Gerards S."/>
            <person name="de Boer W."/>
            <person name="van Veen J.A."/>
        </authorList>
    </citation>
    <scope>NUCLEOTIDE SEQUENCE [LARGE SCALE GENOMIC DNA]</scope>
    <source>
        <strain evidence="9 10">Ter331</strain>
    </source>
</reference>
<evidence type="ECO:0000256" key="2">
    <source>
        <dbReference type="ARBA" id="ARBA00005658"/>
    </source>
</evidence>
<gene>
    <name evidence="9" type="primary">betL</name>
    <name evidence="9" type="ordered locus">CFU_2920</name>
</gene>
<reference evidence="10" key="6">
    <citation type="submission" date="2011-05" db="EMBL/GenBank/DDBJ databases">
        <title>Complete sequence of Collimonas fungivorans Ter331.</title>
        <authorList>
            <person name="Leveau J.H."/>
        </authorList>
    </citation>
    <scope>NUCLEOTIDE SEQUENCE [LARGE SCALE GENOMIC DNA]</scope>
    <source>
        <strain evidence="10">Ter331</strain>
    </source>
</reference>
<reference evidence="9 10" key="3">
    <citation type="journal article" date="2008" name="FEMS Microbiol. Ecol.">
        <title>Identification and characterization of genes underlying chitinolysis in Collimonas fungivorans Ter331.</title>
        <authorList>
            <person name="Fritsche K."/>
            <person name="de Boer W."/>
            <person name="Gerards S."/>
            <person name="van den Berg M."/>
            <person name="van Veen J.A."/>
            <person name="Leveau J.H."/>
        </authorList>
    </citation>
    <scope>NUCLEOTIDE SEQUENCE [LARGE SCALE GENOMIC DNA]</scope>
    <source>
        <strain evidence="9 10">Ter331</strain>
    </source>
</reference>
<feature type="transmembrane region" description="Helical" evidence="8">
    <location>
        <begin position="516"/>
        <end position="536"/>
    </location>
</feature>
<reference evidence="9 10" key="5">
    <citation type="journal article" date="2011" name="ISME J.">
        <title>Dual transcriptional profiling of a bacterial/fungal confrontation: Collimonas fungivorans versus Aspergillus niger.</title>
        <authorList>
            <person name="Mela F."/>
            <person name="Fritsche K."/>
            <person name="de Boer W."/>
            <person name="van Veen J.A."/>
            <person name="de Graaff L.H."/>
            <person name="van den Berg M."/>
            <person name="Leveau J.H."/>
        </authorList>
    </citation>
    <scope>NUCLEOTIDE SEQUENCE [LARGE SCALE GENOMIC DNA]</scope>
    <source>
        <strain evidence="9 10">Ter331</strain>
    </source>
</reference>
<keyword evidence="3" id="KW-0813">Transport</keyword>
<dbReference type="KEGG" id="cfu:CFU_2920"/>
<keyword evidence="4" id="KW-1003">Cell membrane</keyword>
<feature type="transmembrane region" description="Helical" evidence="8">
    <location>
        <begin position="298"/>
        <end position="322"/>
    </location>
</feature>
<feature type="transmembrane region" description="Helical" evidence="8">
    <location>
        <begin position="428"/>
        <end position="452"/>
    </location>
</feature>
<evidence type="ECO:0000256" key="6">
    <source>
        <dbReference type="ARBA" id="ARBA00022989"/>
    </source>
</evidence>
<evidence type="ECO:0000256" key="1">
    <source>
        <dbReference type="ARBA" id="ARBA00004651"/>
    </source>
</evidence>
<dbReference type="Proteomes" id="UP000008392">
    <property type="component" value="Chromosome"/>
</dbReference>
<feature type="transmembrane region" description="Helical" evidence="8">
    <location>
        <begin position="184"/>
        <end position="205"/>
    </location>
</feature>
<feature type="transmembrane region" description="Helical" evidence="8">
    <location>
        <begin position="226"/>
        <end position="254"/>
    </location>
</feature>
<dbReference type="eggNOG" id="COG1292">
    <property type="taxonomic scope" value="Bacteria"/>
</dbReference>
<keyword evidence="7 8" id="KW-0472">Membrane</keyword>
<dbReference type="GO" id="GO:0005886">
    <property type="term" value="C:plasma membrane"/>
    <property type="evidence" value="ECO:0007669"/>
    <property type="project" value="UniProtKB-SubCell"/>
</dbReference>
<evidence type="ECO:0000313" key="10">
    <source>
        <dbReference type="Proteomes" id="UP000008392"/>
    </source>
</evidence>
<keyword evidence="10" id="KW-1185">Reference proteome</keyword>
<feature type="transmembrane region" description="Helical" evidence="8">
    <location>
        <begin position="125"/>
        <end position="145"/>
    </location>
</feature>
<dbReference type="HOGENOM" id="CLU_010118_6_3_4"/>
<proteinExistence type="inferred from homology"/>
<dbReference type="EMBL" id="CP002745">
    <property type="protein sequence ID" value="AEK62746.1"/>
    <property type="molecule type" value="Genomic_DNA"/>
</dbReference>
<accession>G0ACF1</accession>
<dbReference type="InterPro" id="IPR000060">
    <property type="entry name" value="BCCT_transptr"/>
</dbReference>
<dbReference type="GO" id="GO:0022857">
    <property type="term" value="F:transmembrane transporter activity"/>
    <property type="evidence" value="ECO:0007669"/>
    <property type="project" value="InterPro"/>
</dbReference>
<dbReference type="PANTHER" id="PTHR30047">
    <property type="entry name" value="HIGH-AFFINITY CHOLINE TRANSPORT PROTEIN-RELATED"/>
    <property type="match status" value="1"/>
</dbReference>
<evidence type="ECO:0000256" key="4">
    <source>
        <dbReference type="ARBA" id="ARBA00022475"/>
    </source>
</evidence>
<feature type="transmembrane region" description="Helical" evidence="8">
    <location>
        <begin position="266"/>
        <end position="286"/>
    </location>
</feature>
<reference evidence="9 10" key="2">
    <citation type="journal article" date="2006" name="J. Microbiol. Methods">
        <title>Genomic flank-sequencing of plasposon insertion sites for rapid identification of functional genes.</title>
        <authorList>
            <person name="Leveau J.H."/>
            <person name="Gerards S."/>
            <person name="Fritsche K."/>
            <person name="Zondag G."/>
            <person name="van Veen J.A."/>
        </authorList>
    </citation>
    <scope>NUCLEOTIDE SEQUENCE [LARGE SCALE GENOMIC DNA]</scope>
    <source>
        <strain evidence="9 10">Ter331</strain>
    </source>
</reference>
<feature type="transmembrane region" description="Helical" evidence="8">
    <location>
        <begin position="489"/>
        <end position="510"/>
    </location>
</feature>
<evidence type="ECO:0000256" key="8">
    <source>
        <dbReference type="SAM" id="Phobius"/>
    </source>
</evidence>
<evidence type="ECO:0000256" key="3">
    <source>
        <dbReference type="ARBA" id="ARBA00022448"/>
    </source>
</evidence>
<name>G0ACF1_COLFT</name>
<dbReference type="STRING" id="1005048.CFU_2920"/>
<evidence type="ECO:0000256" key="7">
    <source>
        <dbReference type="ARBA" id="ARBA00023136"/>
    </source>
</evidence>
<feature type="transmembrane region" description="Helical" evidence="8">
    <location>
        <begin position="353"/>
        <end position="371"/>
    </location>
</feature>
<sequence>MLQTMPLFCECGWLLNAKLATSHCEGDSMTNNPARRRSRASHVRPLVFWPTFLLLIAALALSIIDLQGALAVAGGVNHWILAHFSWLFSLTGVGMLLLCVWLYFSPIGQLRIGGAGAVPLLSRPRWFAVTLCTTLAVGVLFWTTAEPIYHLHSPAASWAAAPNSPAAASMAMSAMFLHWTFVPYAIYTVPAVVFALVFYNLRLPFSTGSMLKPLLGERMQGRTGQIVDAIALFALVAGMASSLGTGALAIVGGLNQLMDFPTSPSSIGLVIAAIVATFILSASSGLKKGIARLSAINAYALFFIAFFLLCCGPTTFILGFGVEALGQFLSQFFRMAMMTGAAYKDEWVGSWTIFYWAVWFAWAPISAMFLGKIARGYTVRDMVLVNLVLPSLFSIVWIGIFSGTALSIDMTQQGLLKQMLDTQGVESILYTIFRQLPLSAVMIVVLLLVAFLNYVTAADSNTDAISNLCTDGFTADGVEQRNMWQKITWGLLIGVVSWIMTSFAGGVAGVKMMSNLGGLPALLIILGSAGSLIVLARSGALLAPPVLTPAIGQKNVREYP</sequence>
<feature type="transmembrane region" description="Helical" evidence="8">
    <location>
        <begin position="46"/>
        <end position="64"/>
    </location>
</feature>
<protein>
    <submittedName>
        <fullName evidence="9">BCCT transporter</fullName>
    </submittedName>
</protein>
<organism evidence="9 10">
    <name type="scientific">Collimonas fungivorans (strain Ter331)</name>
    <dbReference type="NCBI Taxonomy" id="1005048"/>
    <lineage>
        <taxon>Bacteria</taxon>
        <taxon>Pseudomonadati</taxon>
        <taxon>Pseudomonadota</taxon>
        <taxon>Betaproteobacteria</taxon>
        <taxon>Burkholderiales</taxon>
        <taxon>Oxalobacteraceae</taxon>
        <taxon>Collimonas</taxon>
    </lineage>
</organism>
<keyword evidence="5 8" id="KW-0812">Transmembrane</keyword>
<evidence type="ECO:0000256" key="5">
    <source>
        <dbReference type="ARBA" id="ARBA00022692"/>
    </source>
</evidence>
<reference evidence="9 10" key="4">
    <citation type="journal article" date="2010" name="Environ. Microbiol.">
        <title>The bacterial genus Collimonas: mycophagy, weathering and other adaptive solutions to life in oligotrophic soil environments.</title>
        <authorList>
            <person name="Leveau J.H."/>
            <person name="Uroz S."/>
            <person name="de Boer W."/>
        </authorList>
    </citation>
    <scope>NUCLEOTIDE SEQUENCE [LARGE SCALE GENOMIC DNA]</scope>
    <source>
        <strain evidence="9 10">Ter331</strain>
    </source>
</reference>
<comment type="subcellular location">
    <subcellularLocation>
        <location evidence="1">Cell membrane</location>
        <topology evidence="1">Multi-pass membrane protein</topology>
    </subcellularLocation>
</comment>
<dbReference type="Pfam" id="PF02028">
    <property type="entry name" value="BCCT"/>
    <property type="match status" value="1"/>
</dbReference>
<comment type="similarity">
    <text evidence="2">Belongs to the BCCT transporter (TC 2.A.15) family.</text>
</comment>